<dbReference type="PANTHER" id="PTHR47332:SF4">
    <property type="entry name" value="SET DOMAIN-CONTAINING PROTEIN 5"/>
    <property type="match status" value="1"/>
</dbReference>
<dbReference type="OrthoDB" id="5945798at2759"/>
<proteinExistence type="predicted"/>
<evidence type="ECO:0000259" key="1">
    <source>
        <dbReference type="PROSITE" id="PS50280"/>
    </source>
</evidence>
<dbReference type="EMBL" id="JAACJM010000028">
    <property type="protein sequence ID" value="KAF5365332.1"/>
    <property type="molecule type" value="Genomic_DNA"/>
</dbReference>
<evidence type="ECO:0000313" key="3">
    <source>
        <dbReference type="Proteomes" id="UP000559256"/>
    </source>
</evidence>
<feature type="domain" description="SET" evidence="1">
    <location>
        <begin position="122"/>
        <end position="295"/>
    </location>
</feature>
<protein>
    <recommendedName>
        <fullName evidence="1">SET domain-containing protein</fullName>
    </recommendedName>
</protein>
<dbReference type="SMART" id="SM00317">
    <property type="entry name" value="SET"/>
    <property type="match status" value="1"/>
</dbReference>
<dbReference type="CDD" id="cd20071">
    <property type="entry name" value="SET_SMYD"/>
    <property type="match status" value="1"/>
</dbReference>
<dbReference type="PROSITE" id="PS50280">
    <property type="entry name" value="SET"/>
    <property type="match status" value="1"/>
</dbReference>
<dbReference type="Proteomes" id="UP000559256">
    <property type="component" value="Unassembled WGS sequence"/>
</dbReference>
<accession>A0A8H5LQ00</accession>
<dbReference type="AlphaFoldDB" id="A0A8H5LQ00"/>
<evidence type="ECO:0000313" key="2">
    <source>
        <dbReference type="EMBL" id="KAF5365332.1"/>
    </source>
</evidence>
<dbReference type="SUPFAM" id="SSF82199">
    <property type="entry name" value="SET domain"/>
    <property type="match status" value="1"/>
</dbReference>
<gene>
    <name evidence="2" type="ORF">D9758_005411</name>
</gene>
<dbReference type="Pfam" id="PF00856">
    <property type="entry name" value="SET"/>
    <property type="match status" value="1"/>
</dbReference>
<reference evidence="2 3" key="1">
    <citation type="journal article" date="2020" name="ISME J.">
        <title>Uncovering the hidden diversity of litter-decomposition mechanisms in mushroom-forming fungi.</title>
        <authorList>
            <person name="Floudas D."/>
            <person name="Bentzer J."/>
            <person name="Ahren D."/>
            <person name="Johansson T."/>
            <person name="Persson P."/>
            <person name="Tunlid A."/>
        </authorList>
    </citation>
    <scope>NUCLEOTIDE SEQUENCE [LARGE SCALE GENOMIC DNA]</scope>
    <source>
        <strain evidence="2 3">CBS 291.85</strain>
    </source>
</reference>
<comment type="caution">
    <text evidence="2">The sequence shown here is derived from an EMBL/GenBank/DDBJ whole genome shotgun (WGS) entry which is preliminary data.</text>
</comment>
<dbReference type="InterPro" id="IPR053185">
    <property type="entry name" value="SET_domain_protein"/>
</dbReference>
<sequence>MRIPSQTRKSLSTRRLGCAVKAGWRLEVRYFQKPIFVHNTQSHLVSTDGYQAKMTSQAVDGLRTDHPDDLWLCTSLPITPAGSKPADFPDCWAECFVSARAKRAVLNTPGFPEPLPRPTSPDCFRLEESPGRGICMFATRDIRWGDLVLAERPLIVTPRAWRPTGPIPKQFTPKQRQQALNMQIEKLLEFLMTRLPEESQAAFKALSNCHKEDGSGPLGGIVRTNVFRIDDYYESQSPGEPDDARFYGGTFKILSRVNHSCSTNADRSWDSPTFSLQLRAARDIKKGEEITLSYIDGLLKPASDRQRRLRSYGFQCTCQACVNAKSSDARRKKILQYLETKPNGSKVFDLILEGKKLMDEEGLQSYVAYSEMLSRLVALTRGRATVKPDEGEKEWKMLETFRLVRRGGRNAETRPRADNDAKLQMVQQMIAALAVGQEPLD</sequence>
<dbReference type="PANTHER" id="PTHR47332">
    <property type="entry name" value="SET DOMAIN-CONTAINING PROTEIN 5"/>
    <property type="match status" value="1"/>
</dbReference>
<name>A0A8H5LQ00_9AGAR</name>
<dbReference type="Gene3D" id="2.170.270.10">
    <property type="entry name" value="SET domain"/>
    <property type="match status" value="1"/>
</dbReference>
<dbReference type="InterPro" id="IPR046341">
    <property type="entry name" value="SET_dom_sf"/>
</dbReference>
<dbReference type="InterPro" id="IPR001214">
    <property type="entry name" value="SET_dom"/>
</dbReference>
<keyword evidence="3" id="KW-1185">Reference proteome</keyword>
<organism evidence="2 3">
    <name type="scientific">Tetrapyrgos nigripes</name>
    <dbReference type="NCBI Taxonomy" id="182062"/>
    <lineage>
        <taxon>Eukaryota</taxon>
        <taxon>Fungi</taxon>
        <taxon>Dikarya</taxon>
        <taxon>Basidiomycota</taxon>
        <taxon>Agaricomycotina</taxon>
        <taxon>Agaricomycetes</taxon>
        <taxon>Agaricomycetidae</taxon>
        <taxon>Agaricales</taxon>
        <taxon>Marasmiineae</taxon>
        <taxon>Marasmiaceae</taxon>
        <taxon>Tetrapyrgos</taxon>
    </lineage>
</organism>